<feature type="region of interest" description="Disordered" evidence="1">
    <location>
        <begin position="289"/>
        <end position="388"/>
    </location>
</feature>
<proteinExistence type="predicted"/>
<dbReference type="InterPro" id="IPR052748">
    <property type="entry name" value="ISR_Activator"/>
</dbReference>
<feature type="compositionally biased region" description="Low complexity" evidence="1">
    <location>
        <begin position="313"/>
        <end position="329"/>
    </location>
</feature>
<protein>
    <recommendedName>
        <fullName evidence="4">RING-type domain-containing protein</fullName>
    </recommendedName>
</protein>
<evidence type="ECO:0000313" key="3">
    <source>
        <dbReference type="Proteomes" id="UP000266841"/>
    </source>
</evidence>
<evidence type="ECO:0000313" key="2">
    <source>
        <dbReference type="EMBL" id="EJK50816.1"/>
    </source>
</evidence>
<feature type="compositionally biased region" description="Basic and acidic residues" evidence="1">
    <location>
        <begin position="289"/>
        <end position="310"/>
    </location>
</feature>
<organism evidence="2 3">
    <name type="scientific">Thalassiosira oceanica</name>
    <name type="common">Marine diatom</name>
    <dbReference type="NCBI Taxonomy" id="159749"/>
    <lineage>
        <taxon>Eukaryota</taxon>
        <taxon>Sar</taxon>
        <taxon>Stramenopiles</taxon>
        <taxon>Ochrophyta</taxon>
        <taxon>Bacillariophyta</taxon>
        <taxon>Coscinodiscophyceae</taxon>
        <taxon>Thalassiosirophycidae</taxon>
        <taxon>Thalassiosirales</taxon>
        <taxon>Thalassiosiraceae</taxon>
        <taxon>Thalassiosira</taxon>
    </lineage>
</organism>
<dbReference type="Pfam" id="PF08238">
    <property type="entry name" value="Sel1"/>
    <property type="match status" value="2"/>
</dbReference>
<gene>
    <name evidence="2" type="ORF">THAOC_30082</name>
</gene>
<comment type="caution">
    <text evidence="2">The sequence shown here is derived from an EMBL/GenBank/DDBJ whole genome shotgun (WGS) entry which is preliminary data.</text>
</comment>
<evidence type="ECO:0008006" key="4">
    <source>
        <dbReference type="Google" id="ProtNLM"/>
    </source>
</evidence>
<keyword evidence="3" id="KW-1185">Reference proteome</keyword>
<reference evidence="2 3" key="1">
    <citation type="journal article" date="2012" name="Genome Biol.">
        <title>Genome and low-iron response of an oceanic diatom adapted to chronic iron limitation.</title>
        <authorList>
            <person name="Lommer M."/>
            <person name="Specht M."/>
            <person name="Roy A.S."/>
            <person name="Kraemer L."/>
            <person name="Andreson R."/>
            <person name="Gutowska M.A."/>
            <person name="Wolf J."/>
            <person name="Bergner S.V."/>
            <person name="Schilhabel M.B."/>
            <person name="Klostermeier U.C."/>
            <person name="Beiko R.G."/>
            <person name="Rosenstiel P."/>
            <person name="Hippler M."/>
            <person name="Laroche J."/>
        </authorList>
    </citation>
    <scope>NUCLEOTIDE SEQUENCE [LARGE SCALE GENOMIC DNA]</scope>
    <source>
        <strain evidence="2 3">CCMP1005</strain>
    </source>
</reference>
<dbReference type="SMART" id="SM00671">
    <property type="entry name" value="SEL1"/>
    <property type="match status" value="3"/>
</dbReference>
<dbReference type="PANTHER" id="PTHR45011:SF1">
    <property type="entry name" value="DAP3-BINDING CELL DEATH ENHANCER 1"/>
    <property type="match status" value="1"/>
</dbReference>
<sequence>KPHPPFLRTESASSTRRQRQTTRVDRKRSTSDMKICGACVRELPDGSYSEEQRGLRQSIRRCEECVAAGNQLVLMKKGRTRSEEDDCPICQLPLLLDTRHSSCRPCCMKEVCNGCLFAAAKRGMLDCPFCRASVPDESQSLAMIRKRVAAGDPVAICTLGAEYRFGGYGLKKDVTRAVELYERAAELGEKDAHYNLGALYDEGTDVETDTAKAIRHYEAAAMCGHVYARHNLGHIDGMAGNRVIAQQHFLISAKLGSDDSLRMVKAAFMAGLATKADFASALRGHQNAVDEIRPQEDPRAGRGALRDGRRVSRTASGSARRRTSTTPTGEGRGRRQGGQGRRQAAGRGVSSLAGVPLPYHAEKPSSSMSGPRGTIKSLRLPRRRSGTG</sequence>
<feature type="compositionally biased region" description="Basic residues" evidence="1">
    <location>
        <begin position="379"/>
        <end position="388"/>
    </location>
</feature>
<dbReference type="EMBL" id="AGNL01042895">
    <property type="protein sequence ID" value="EJK50816.1"/>
    <property type="molecule type" value="Genomic_DNA"/>
</dbReference>
<dbReference type="InterPro" id="IPR006597">
    <property type="entry name" value="Sel1-like"/>
</dbReference>
<dbReference type="InterPro" id="IPR011990">
    <property type="entry name" value="TPR-like_helical_dom_sf"/>
</dbReference>
<dbReference type="AlphaFoldDB" id="K0RPJ7"/>
<accession>K0RPJ7</accession>
<dbReference type="Proteomes" id="UP000266841">
    <property type="component" value="Unassembled WGS sequence"/>
</dbReference>
<name>K0RPJ7_THAOC</name>
<evidence type="ECO:0000256" key="1">
    <source>
        <dbReference type="SAM" id="MobiDB-lite"/>
    </source>
</evidence>
<dbReference type="SUPFAM" id="SSF57850">
    <property type="entry name" value="RING/U-box"/>
    <property type="match status" value="1"/>
</dbReference>
<feature type="region of interest" description="Disordered" evidence="1">
    <location>
        <begin position="1"/>
        <end position="30"/>
    </location>
</feature>
<dbReference type="Gene3D" id="1.25.40.10">
    <property type="entry name" value="Tetratricopeptide repeat domain"/>
    <property type="match status" value="1"/>
</dbReference>
<dbReference type="SUPFAM" id="SSF81901">
    <property type="entry name" value="HCP-like"/>
    <property type="match status" value="1"/>
</dbReference>
<dbReference type="eggNOG" id="KOG1550">
    <property type="taxonomic scope" value="Eukaryota"/>
</dbReference>
<dbReference type="PANTHER" id="PTHR45011">
    <property type="entry name" value="DAP3-BINDING CELL DEATH ENHANCER 1"/>
    <property type="match status" value="1"/>
</dbReference>
<dbReference type="OrthoDB" id="272077at2759"/>
<feature type="non-terminal residue" evidence="2">
    <location>
        <position position="1"/>
    </location>
</feature>